<dbReference type="AlphaFoldDB" id="A0A181CE21"/>
<dbReference type="GeneID" id="85023305"/>
<dbReference type="Proteomes" id="UP000502533">
    <property type="component" value="Chromosome"/>
</dbReference>
<dbReference type="KEGG" id="kre:GWK63_14125"/>
<proteinExistence type="predicted"/>
<name>A0A181CE21_9PROT</name>
<dbReference type="CDD" id="cd09117">
    <property type="entry name" value="PLDc_Bfil_DEXD_like"/>
    <property type="match status" value="1"/>
</dbReference>
<evidence type="ECO:0000313" key="3">
    <source>
        <dbReference type="Proteomes" id="UP000502533"/>
    </source>
</evidence>
<dbReference type="SUPFAM" id="SSF56024">
    <property type="entry name" value="Phospholipase D/nuclease"/>
    <property type="match status" value="1"/>
</dbReference>
<accession>A0A181CE21</accession>
<reference evidence="2 3" key="1">
    <citation type="submission" date="2020-03" db="EMBL/GenBank/DDBJ databases">
        <title>Isolation of cellulose-producing strains, genome characterization and application of the synthesized cellulose films as an economical and sustainable material for piezoelectric sensor construction.</title>
        <authorList>
            <person name="Mangayil R.K."/>
        </authorList>
    </citation>
    <scope>NUCLEOTIDE SEQUENCE [LARGE SCALE GENOMIC DNA]</scope>
    <source>
        <strain evidence="2 3">ENS 9a1a</strain>
    </source>
</reference>
<organism evidence="2 3">
    <name type="scientific">Komagataeibacter rhaeticus</name>
    <dbReference type="NCBI Taxonomy" id="215221"/>
    <lineage>
        <taxon>Bacteria</taxon>
        <taxon>Pseudomonadati</taxon>
        <taxon>Pseudomonadota</taxon>
        <taxon>Alphaproteobacteria</taxon>
        <taxon>Acetobacterales</taxon>
        <taxon>Acetobacteraceae</taxon>
        <taxon>Komagataeibacter</taxon>
    </lineage>
</organism>
<dbReference type="InterPro" id="IPR019065">
    <property type="entry name" value="RE_NgoFVII_N"/>
</dbReference>
<dbReference type="RefSeq" id="WP_112210138.1">
    <property type="nucleotide sequence ID" value="NZ_CP050139.1"/>
</dbReference>
<evidence type="ECO:0000313" key="2">
    <source>
        <dbReference type="EMBL" id="QIP36456.1"/>
    </source>
</evidence>
<dbReference type="Pfam" id="PF09565">
    <property type="entry name" value="RE_NgoFVII"/>
    <property type="match status" value="1"/>
</dbReference>
<gene>
    <name evidence="2" type="ORF">GWK63_14125</name>
</gene>
<sequence>MSDLFSHMHHPEPARLTAFQAELTEYRQCNWQDIFAGFSRLRAITFSSSLEFLLGLTGRLEDMEIVFGSEHILTKTHLALVQASQVFEEYGFRDCLADQKSLVEGLRRILGQRHHLFLPRLQDGTLRFRLLTGRPSHEKLYLLSGPDGHRVVTGSANLSQAAFHGRQHEIIITFDDPAAWRVFEDYYQRDYRQSVPVEDEILIGVSPTSKTGQMDIRADPLPYEDVPIVRAIRAGLAHVEQGGIPVPDGFSATALRTARRLRQELEAVPLPMNRKGIALVTPGTVSTFLHARNSLPAPDRVADGIPRATLSVRTGEIHLNDRLWLSEKEMVPSAQVARDARLLVNYIGSFAAFYGNSRSAMTSYWAFLVWLYMAPFSAFLRQGAVINHIDPWLYPPYAVLYGRSSGGKTLFTRIIAQSMFGIVKSIRSSDFTAQRALALRHELGAIPLLIDDVTPDRMGKYVPDMVRTDHDMADIYAPIVLTTNKDVTSIPADLTKRMVTCHIDASLPDSRALQTESPRRLQKEIGTALYRQYLTLMLPHARAMRGEMDHGGGKTIPDVFVLSSRILLALLDQHVSARPDWACPLSYRTYQAMRAIQFQRILIEMIGSHPENITLSRDRRFMRARFAGDIRQAVAFEKSVPEFVFKGRIADTVKLDLMAMENELGFAPIRQTSVLGRIMKAWKKPGSPKGGHFVKNDNGP</sequence>
<keyword evidence="3" id="KW-1185">Reference proteome</keyword>
<dbReference type="EMBL" id="CP050139">
    <property type="protein sequence ID" value="QIP36456.1"/>
    <property type="molecule type" value="Genomic_DNA"/>
</dbReference>
<dbReference type="Gene3D" id="3.30.870.10">
    <property type="entry name" value="Endonuclease Chain A"/>
    <property type="match status" value="1"/>
</dbReference>
<feature type="domain" description="Restriction endonuclease type II NgoFVII N-terminal" evidence="1">
    <location>
        <begin position="134"/>
        <end position="193"/>
    </location>
</feature>
<protein>
    <recommendedName>
        <fullName evidence="1">Restriction endonuclease type II NgoFVII N-terminal domain-containing protein</fullName>
    </recommendedName>
</protein>
<evidence type="ECO:0000259" key="1">
    <source>
        <dbReference type="Pfam" id="PF09565"/>
    </source>
</evidence>